<dbReference type="GO" id="GO:0003824">
    <property type="term" value="F:catalytic activity"/>
    <property type="evidence" value="ECO:0007669"/>
    <property type="project" value="InterPro"/>
</dbReference>
<proteinExistence type="predicted"/>
<dbReference type="InterPro" id="IPR023213">
    <property type="entry name" value="CAT-like_dom_sf"/>
</dbReference>
<evidence type="ECO:0000256" key="2">
    <source>
        <dbReference type="SAM" id="MobiDB-lite"/>
    </source>
</evidence>
<comment type="caution">
    <text evidence="4">The sequence shown here is derived from an EMBL/GenBank/DDBJ whole genome shotgun (WGS) entry which is preliminary data.</text>
</comment>
<gene>
    <name evidence="4" type="ORF">G3I21_06100</name>
</gene>
<dbReference type="GO" id="GO:0005829">
    <property type="term" value="C:cytosol"/>
    <property type="evidence" value="ECO:0007669"/>
    <property type="project" value="TreeGrafter"/>
</dbReference>
<dbReference type="SUPFAM" id="SSF47336">
    <property type="entry name" value="ACP-like"/>
    <property type="match status" value="1"/>
</dbReference>
<dbReference type="GO" id="GO:0031177">
    <property type="term" value="F:phosphopantetheine binding"/>
    <property type="evidence" value="ECO:0007669"/>
    <property type="project" value="TreeGrafter"/>
</dbReference>
<protein>
    <submittedName>
        <fullName evidence="4">AMP-binding protein</fullName>
    </submittedName>
</protein>
<dbReference type="Gene3D" id="1.10.1200.10">
    <property type="entry name" value="ACP-like"/>
    <property type="match status" value="1"/>
</dbReference>
<dbReference type="InterPro" id="IPR001242">
    <property type="entry name" value="Condensation_dom"/>
</dbReference>
<dbReference type="PANTHER" id="PTHR45527:SF14">
    <property type="entry name" value="PLIPASTATIN SYNTHASE SUBUNIT B"/>
    <property type="match status" value="1"/>
</dbReference>
<dbReference type="Proteomes" id="UP000470520">
    <property type="component" value="Unassembled WGS sequence"/>
</dbReference>
<dbReference type="InterPro" id="IPR000873">
    <property type="entry name" value="AMP-dep_synth/lig_dom"/>
</dbReference>
<dbReference type="Pfam" id="PF00550">
    <property type="entry name" value="PP-binding"/>
    <property type="match status" value="1"/>
</dbReference>
<reference evidence="4 5" key="1">
    <citation type="submission" date="2020-01" db="EMBL/GenBank/DDBJ databases">
        <title>Insect and environment-associated Actinomycetes.</title>
        <authorList>
            <person name="Currrie C."/>
            <person name="Chevrette M."/>
            <person name="Carlson C."/>
            <person name="Stubbendieck R."/>
            <person name="Wendt-Pienkowski E."/>
        </authorList>
    </citation>
    <scope>NUCLEOTIDE SEQUENCE [LARGE SCALE GENOMIC DNA]</scope>
    <source>
        <strain evidence="4 5">SID7754</strain>
    </source>
</reference>
<feature type="domain" description="Carrier" evidence="3">
    <location>
        <begin position="452"/>
        <end position="528"/>
    </location>
</feature>
<dbReference type="Pfam" id="PF00501">
    <property type="entry name" value="AMP-binding"/>
    <property type="match status" value="1"/>
</dbReference>
<dbReference type="SUPFAM" id="SSF52777">
    <property type="entry name" value="CoA-dependent acyltransferases"/>
    <property type="match status" value="5"/>
</dbReference>
<feature type="compositionally biased region" description="Low complexity" evidence="2">
    <location>
        <begin position="708"/>
        <end position="718"/>
    </location>
</feature>
<dbReference type="GO" id="GO:0044550">
    <property type="term" value="P:secondary metabolite biosynthetic process"/>
    <property type="evidence" value="ECO:0007669"/>
    <property type="project" value="TreeGrafter"/>
</dbReference>
<dbReference type="InterPro" id="IPR009081">
    <property type="entry name" value="PP-bd_ACP"/>
</dbReference>
<evidence type="ECO:0000256" key="1">
    <source>
        <dbReference type="ARBA" id="ARBA00001957"/>
    </source>
</evidence>
<dbReference type="GO" id="GO:0008610">
    <property type="term" value="P:lipid biosynthetic process"/>
    <property type="evidence" value="ECO:0007669"/>
    <property type="project" value="UniProtKB-ARBA"/>
</dbReference>
<comment type="cofactor">
    <cofactor evidence="1">
        <name>pantetheine 4'-phosphate</name>
        <dbReference type="ChEBI" id="CHEBI:47942"/>
    </cofactor>
</comment>
<evidence type="ECO:0000259" key="3">
    <source>
        <dbReference type="PROSITE" id="PS50075"/>
    </source>
</evidence>
<dbReference type="EMBL" id="JAAGMR010000071">
    <property type="protein sequence ID" value="NEB91301.1"/>
    <property type="molecule type" value="Genomic_DNA"/>
</dbReference>
<dbReference type="SUPFAM" id="SSF56801">
    <property type="entry name" value="Acetyl-CoA synthetase-like"/>
    <property type="match status" value="1"/>
</dbReference>
<dbReference type="Gene3D" id="3.30.559.30">
    <property type="entry name" value="Nonribosomal peptide synthetase, condensation domain"/>
    <property type="match status" value="2"/>
</dbReference>
<accession>A0A7K3QN31</accession>
<dbReference type="GO" id="GO:0043041">
    <property type="term" value="P:amino acid activation for nonribosomal peptide biosynthetic process"/>
    <property type="evidence" value="ECO:0007669"/>
    <property type="project" value="TreeGrafter"/>
</dbReference>
<dbReference type="PROSITE" id="PS50075">
    <property type="entry name" value="CARRIER"/>
    <property type="match status" value="1"/>
</dbReference>
<evidence type="ECO:0000313" key="5">
    <source>
        <dbReference type="Proteomes" id="UP000470520"/>
    </source>
</evidence>
<dbReference type="Pfam" id="PF00668">
    <property type="entry name" value="Condensation"/>
    <property type="match status" value="3"/>
</dbReference>
<dbReference type="PANTHER" id="PTHR45527">
    <property type="entry name" value="NONRIBOSOMAL PEPTIDE SYNTHETASE"/>
    <property type="match status" value="1"/>
</dbReference>
<dbReference type="InterPro" id="IPR036736">
    <property type="entry name" value="ACP-like_sf"/>
</dbReference>
<dbReference type="RefSeq" id="WP_164187216.1">
    <property type="nucleotide sequence ID" value="NZ_JAAGMR010000071.1"/>
</dbReference>
<name>A0A7K3QN31_9ACTN</name>
<feature type="non-terminal residue" evidence="4">
    <location>
        <position position="1466"/>
    </location>
</feature>
<organism evidence="4 5">
    <name type="scientific">Streptomyces bauhiniae</name>
    <dbReference type="NCBI Taxonomy" id="2340725"/>
    <lineage>
        <taxon>Bacteria</taxon>
        <taxon>Bacillati</taxon>
        <taxon>Actinomycetota</taxon>
        <taxon>Actinomycetes</taxon>
        <taxon>Kitasatosporales</taxon>
        <taxon>Streptomycetaceae</taxon>
        <taxon>Streptomyces</taxon>
    </lineage>
</organism>
<sequence length="1466" mass="158741">MSTSATHIPLTVGQEAMWVSWKLDPEQWTHIIPLPFEVSGTLDLDRLRRAVAETGEAFPQLRARVRPGQDGPVLDWSNAPDIAVRRTRTTQERDSAIRTAWQTPFDLRSGPLTRVDLIDGPDYTVLLIAVHHLVHDGASVPLFLDALRAAYRGAELAREDHAPALAAFAARTRELADGPQGEEHRLHWKETLADGGGDFTLPAGGEEPRYTVVSEALPEDLAAALRDRAAESGMSFVTMLMGAWYALLRRHSGSSDVLSFLPYHGRSLPESRDRVGYFVNALPVRVPVRADDRYRDLLARVRGRVKEALAHGDLPLPAIMRAAGLTGPEAQRRTHQAVFQYWHAGLHADIDVHDIRLSHDGGEARLSLLDMEGTAGFRLALMVRQDSCGTHLLWKDPAGSLGGAVVRAMAGDYLSILRTIAADPDAPLPEVLAAGTPARTTRTPARTAEASAELAVHIGKMAEVWQSVLGSGPVGDDDSFFELGGHSLLAETLVAAVRDRFPGSSARIRTLFDHPRLADFTTHVLPATGATQAAPVPEPVAAAADSFPASSFQRRIWLAQRVAGDPAAYNVPLAWRVEEPLDADAVTRALAATITRHEILRTAFHEVDGDLTQSVRAPWTPQVERVDLSGHPDPEKALDAWVRTAAHEPFDLTTGRLLTAALIELGDAGQVLFVCLHHLLWDGECENILLAELDAHYTQPGTDAIERPTGTGTAAPAAEDTRPASAHQERMWFVDRFETGHLYPAAPTYHNLPLYLRLDVLPGRARLTESVTAVVTAHEALRTELLDADGRAVQHVRPGAAVVPEWLPAAGGPDREPSVPESLVAWSREPFDLCAGPLLRVAVRPDTDTAGGWLALSGHQAVVDRVSLLTVAEQILAGPDGTAPVPSSYRDWLDTGDEDTGRAHLAARAAVLRPPADPLRLPERRTRDAVHVYEERSVAFTLPAGLALDAAADRLGTDVAQIALAAFAALLHWYSGQEDMVLGLSHAGRDEGDRHVVGPLANLLPVRLRPGARQSFADLVAHTAAETAHARAHDRARFDELVRAVDPSKDMSRTALFDVLYSYLPATAPLTGPDGALAHVVDTAGGRGKYDLHLALQPDGDGHRGHLVYNGLYFDHDQISAMAEHYVTAIRQLTESPEGEVAGIDPLSEHERHTQLRVWNATEASYEETPAHELIARHAAARPEATALTDGDLAVSYGHLLADARAVARGLLAAGVRRGELVALLFPRGADQVRAVLGTLLAGAAYLPIDPAIPAERRAFILSDSGVRLALAPRAGTGGDFDGTVLVLEEMLAAPAPETTALPAVPLDSPAYCIYTSGTTGRPKGVVLTHRNLVRLLDNDRLPFSFGPADVWTMFHSYAFDFSVWELFGGLVHGGRVVLVSEDETRDPGLFFDLLQRERVTVLNQTPSAFRRLLGLRPTTPAGLSALRCVVFGGEALRPGMLTEWSERFPHVRLVNMYGITETTVH</sequence>
<evidence type="ECO:0000313" key="4">
    <source>
        <dbReference type="EMBL" id="NEB91301.1"/>
    </source>
</evidence>
<dbReference type="FunFam" id="3.40.50.980:FF:000002">
    <property type="entry name" value="Enterobactin synthetase component F"/>
    <property type="match status" value="1"/>
</dbReference>
<dbReference type="Gene3D" id="3.40.50.980">
    <property type="match status" value="2"/>
</dbReference>
<dbReference type="Gene3D" id="3.30.559.10">
    <property type="entry name" value="Chloramphenicol acetyltransferase-like domain"/>
    <property type="match status" value="3"/>
</dbReference>
<feature type="region of interest" description="Disordered" evidence="2">
    <location>
        <begin position="701"/>
        <end position="724"/>
    </location>
</feature>